<organism evidence="2 3">
    <name type="scientific">Thermanaerovibrio velox DSM 12556</name>
    <dbReference type="NCBI Taxonomy" id="926567"/>
    <lineage>
        <taxon>Bacteria</taxon>
        <taxon>Thermotogati</taxon>
        <taxon>Synergistota</taxon>
        <taxon>Synergistia</taxon>
        <taxon>Synergistales</taxon>
        <taxon>Synergistaceae</taxon>
        <taxon>Thermanaerovibrio</taxon>
    </lineage>
</organism>
<evidence type="ECO:0000313" key="3">
    <source>
        <dbReference type="Proteomes" id="UP000005730"/>
    </source>
</evidence>
<dbReference type="PANTHER" id="PTHR38659:SF2">
    <property type="entry name" value="HDIG DOMAIN PROTEIN"/>
    <property type="match status" value="1"/>
</dbReference>
<dbReference type="PANTHER" id="PTHR38659">
    <property type="entry name" value="METAL-DEPENDENT PHOSPHOHYDROLASE"/>
    <property type="match status" value="1"/>
</dbReference>
<dbReference type="InterPro" id="IPR006674">
    <property type="entry name" value="HD_domain"/>
</dbReference>
<dbReference type="Pfam" id="PF01966">
    <property type="entry name" value="HD"/>
    <property type="match status" value="1"/>
</dbReference>
<dbReference type="InterPro" id="IPR006675">
    <property type="entry name" value="HDIG_dom"/>
</dbReference>
<reference evidence="2 3" key="1">
    <citation type="submission" date="2011-10" db="EMBL/GenBank/DDBJ databases">
        <title>The Noncontiguous Finished genome of Thermanaerovibrio velox DSM 12556.</title>
        <authorList>
            <consortium name="US DOE Joint Genome Institute (JGI-PGF)"/>
            <person name="Lucas S."/>
            <person name="Copeland A."/>
            <person name="Lapidus A."/>
            <person name="Glavina del Rio T."/>
            <person name="Dalin E."/>
            <person name="Tice H."/>
            <person name="Bruce D."/>
            <person name="Goodwin L."/>
            <person name="Pitluck S."/>
            <person name="Peters L."/>
            <person name="Mikhailova N."/>
            <person name="Teshima H."/>
            <person name="Kyrpides N."/>
            <person name="Mavromatis K."/>
            <person name="Ivanova N."/>
            <person name="Markowitz V."/>
            <person name="Cheng J.-F."/>
            <person name="Hugenholtz P."/>
            <person name="Woyke T."/>
            <person name="Wu D."/>
            <person name="Spring S."/>
            <person name="Brambilla E.-M."/>
            <person name="Klenk H.-P."/>
            <person name="Eisen J.A."/>
        </authorList>
    </citation>
    <scope>NUCLEOTIDE SEQUENCE [LARGE SCALE GENOMIC DNA]</scope>
    <source>
        <strain evidence="2 3">DSM 12556</strain>
    </source>
</reference>
<protein>
    <submittedName>
        <fullName evidence="2">Putative domain HDIG-containing protein</fullName>
    </submittedName>
</protein>
<dbReference type="RefSeq" id="WP_006584232.1">
    <property type="nucleotide sequence ID" value="NZ_CM001377.1"/>
</dbReference>
<dbReference type="AlphaFoldDB" id="H0UQ99"/>
<dbReference type="HOGENOM" id="CLU_090635_1_1_0"/>
<feature type="domain" description="HD" evidence="1">
    <location>
        <begin position="21"/>
        <end position="104"/>
    </location>
</feature>
<dbReference type="Proteomes" id="UP000005730">
    <property type="component" value="Chromosome"/>
</dbReference>
<dbReference type="SUPFAM" id="SSF109604">
    <property type="entry name" value="HD-domain/PDEase-like"/>
    <property type="match status" value="1"/>
</dbReference>
<dbReference type="OrthoDB" id="9801160at2"/>
<dbReference type="Gene3D" id="1.10.3210.10">
    <property type="entry name" value="Hypothetical protein af1432"/>
    <property type="match status" value="1"/>
</dbReference>
<sequence>MTREEGLALLRAHNRDESHMRHALAVEAAMRHMARAMGGDEEVWGLAGLLHDLDWEECPDRHGEACVKWLEEAGVDREIIRAVQAHAFELTGVEPVTPMEKVLYGVDELTGFVMAVALVRPSRSLADLEVKSLKKKWKDKAFARGVDRSVIERGAEMLEMPLERLMEEVVAALRPVESQLGLGGE</sequence>
<name>H0UQ99_9BACT</name>
<keyword evidence="3" id="KW-1185">Reference proteome</keyword>
<dbReference type="NCBIfam" id="TIGR00277">
    <property type="entry name" value="HDIG"/>
    <property type="match status" value="1"/>
</dbReference>
<evidence type="ECO:0000313" key="2">
    <source>
        <dbReference type="EMBL" id="EHM10737.1"/>
    </source>
</evidence>
<dbReference type="eggNOG" id="COG2316">
    <property type="taxonomic scope" value="Bacteria"/>
</dbReference>
<dbReference type="EMBL" id="CM001377">
    <property type="protein sequence ID" value="EHM10737.1"/>
    <property type="molecule type" value="Genomic_DNA"/>
</dbReference>
<accession>H0UQ99</accession>
<gene>
    <name evidence="2" type="ORF">TheveDRAFT_1619</name>
</gene>
<proteinExistence type="predicted"/>
<dbReference type="STRING" id="926567.TheveDRAFT_1619"/>
<evidence type="ECO:0000259" key="1">
    <source>
        <dbReference type="Pfam" id="PF01966"/>
    </source>
</evidence>